<protein>
    <submittedName>
        <fullName evidence="1">Uncharacterized protein</fullName>
    </submittedName>
</protein>
<accession>A0A1C6IAK6</accession>
<reference evidence="1" key="1">
    <citation type="submission" date="2015-09" db="EMBL/GenBank/DDBJ databases">
        <authorList>
            <consortium name="Pathogen Informatics"/>
        </authorList>
    </citation>
    <scope>NUCLEOTIDE SEQUENCE</scope>
    <source>
        <strain evidence="1">2789STDY5834896</strain>
    </source>
</reference>
<proteinExistence type="predicted"/>
<evidence type="ECO:0000313" key="1">
    <source>
        <dbReference type="EMBL" id="SCJ67136.1"/>
    </source>
</evidence>
<organism evidence="1">
    <name type="scientific">uncultured Anaerotruncus sp</name>
    <dbReference type="NCBI Taxonomy" id="905011"/>
    <lineage>
        <taxon>Bacteria</taxon>
        <taxon>Bacillati</taxon>
        <taxon>Bacillota</taxon>
        <taxon>Clostridia</taxon>
        <taxon>Eubacteriales</taxon>
        <taxon>Oscillospiraceae</taxon>
        <taxon>Anaerotruncus</taxon>
        <taxon>environmental samples</taxon>
    </lineage>
</organism>
<gene>
    <name evidence="1" type="ORF">SAMEA3545359_01353</name>
</gene>
<dbReference type="EMBL" id="FMHG01000001">
    <property type="protein sequence ID" value="SCJ67136.1"/>
    <property type="molecule type" value="Genomic_DNA"/>
</dbReference>
<dbReference type="AlphaFoldDB" id="A0A1C6IAK6"/>
<sequence>MTGGAAADPDLYTAEAVMDCRPLVGKAAHPA</sequence>
<name>A0A1C6IAK6_9FIRM</name>